<comment type="caution">
    <text evidence="1">The sequence shown here is derived from an EMBL/GenBank/DDBJ whole genome shotgun (WGS) entry which is preliminary data.</text>
</comment>
<accession>A0A2U1MIN0</accession>
<organism evidence="1 2">
    <name type="scientific">Artemisia annua</name>
    <name type="common">Sweet wormwood</name>
    <dbReference type="NCBI Taxonomy" id="35608"/>
    <lineage>
        <taxon>Eukaryota</taxon>
        <taxon>Viridiplantae</taxon>
        <taxon>Streptophyta</taxon>
        <taxon>Embryophyta</taxon>
        <taxon>Tracheophyta</taxon>
        <taxon>Spermatophyta</taxon>
        <taxon>Magnoliopsida</taxon>
        <taxon>eudicotyledons</taxon>
        <taxon>Gunneridae</taxon>
        <taxon>Pentapetalae</taxon>
        <taxon>asterids</taxon>
        <taxon>campanulids</taxon>
        <taxon>Asterales</taxon>
        <taxon>Asteraceae</taxon>
        <taxon>Asteroideae</taxon>
        <taxon>Anthemideae</taxon>
        <taxon>Artemisiinae</taxon>
        <taxon>Artemisia</taxon>
    </lineage>
</organism>
<protein>
    <submittedName>
        <fullName evidence="1">F-box domain-containing protein</fullName>
    </submittedName>
</protein>
<name>A0A2U1MIN0_ARTAN</name>
<evidence type="ECO:0000313" key="1">
    <source>
        <dbReference type="EMBL" id="PWA61131.1"/>
    </source>
</evidence>
<dbReference type="AlphaFoldDB" id="A0A2U1MIN0"/>
<dbReference type="EMBL" id="PKPP01005177">
    <property type="protein sequence ID" value="PWA61131.1"/>
    <property type="molecule type" value="Genomic_DNA"/>
</dbReference>
<keyword evidence="2" id="KW-1185">Reference proteome</keyword>
<evidence type="ECO:0000313" key="2">
    <source>
        <dbReference type="Proteomes" id="UP000245207"/>
    </source>
</evidence>
<dbReference type="Proteomes" id="UP000245207">
    <property type="component" value="Unassembled WGS sequence"/>
</dbReference>
<gene>
    <name evidence="1" type="ORF">CTI12_AA376720</name>
</gene>
<proteinExistence type="predicted"/>
<reference evidence="1 2" key="1">
    <citation type="journal article" date="2018" name="Mol. Plant">
        <title>The genome of Artemisia annua provides insight into the evolution of Asteraceae family and artemisinin biosynthesis.</title>
        <authorList>
            <person name="Shen Q."/>
            <person name="Zhang L."/>
            <person name="Liao Z."/>
            <person name="Wang S."/>
            <person name="Yan T."/>
            <person name="Shi P."/>
            <person name="Liu M."/>
            <person name="Fu X."/>
            <person name="Pan Q."/>
            <person name="Wang Y."/>
            <person name="Lv Z."/>
            <person name="Lu X."/>
            <person name="Zhang F."/>
            <person name="Jiang W."/>
            <person name="Ma Y."/>
            <person name="Chen M."/>
            <person name="Hao X."/>
            <person name="Li L."/>
            <person name="Tang Y."/>
            <person name="Lv G."/>
            <person name="Zhou Y."/>
            <person name="Sun X."/>
            <person name="Brodelius P.E."/>
            <person name="Rose J.K.C."/>
            <person name="Tang K."/>
        </authorList>
    </citation>
    <scope>NUCLEOTIDE SEQUENCE [LARGE SCALE GENOMIC DNA]</scope>
    <source>
        <strain evidence="2">cv. Huhao1</strain>
        <tissue evidence="1">Leaf</tissue>
    </source>
</reference>
<sequence>MISFDINTEEFVFIDLPPIPNHGIVLTSLVDAQDELVMFAASGHRAMKIDMWILTEGTWRHLNSFPEIGFDLWCSITHYVTNGMKWFVMAKFQKIFEFDTGLMWFDRFYPVTSFQSENGALFTETLVSPSI</sequence>